<dbReference type="OrthoDB" id="3296006at2"/>
<reference evidence="2 3" key="1">
    <citation type="submission" date="2019-08" db="EMBL/GenBank/DDBJ databases">
        <title>Parahaliea maris sp. nov., isolated from the surface seawater.</title>
        <authorList>
            <person name="Liu Y."/>
        </authorList>
    </citation>
    <scope>NUCLEOTIDE SEQUENCE [LARGE SCALE GENOMIC DNA]</scope>
    <source>
        <strain evidence="2 3">S2-26</strain>
    </source>
</reference>
<dbReference type="EMBL" id="VRYZ01000002">
    <property type="protein sequence ID" value="TXS93235.1"/>
    <property type="molecule type" value="Genomic_DNA"/>
</dbReference>
<dbReference type="RefSeq" id="WP_148063171.1">
    <property type="nucleotide sequence ID" value="NZ_VRYZ01000002.1"/>
</dbReference>
<keyword evidence="1" id="KW-0732">Signal</keyword>
<dbReference type="InterPro" id="IPR013078">
    <property type="entry name" value="His_Pase_superF_clade-1"/>
</dbReference>
<dbReference type="Pfam" id="PF00300">
    <property type="entry name" value="His_Phos_1"/>
    <property type="match status" value="1"/>
</dbReference>
<organism evidence="2 3">
    <name type="scientific">Parahaliea aestuarii</name>
    <dbReference type="NCBI Taxonomy" id="1852021"/>
    <lineage>
        <taxon>Bacteria</taxon>
        <taxon>Pseudomonadati</taxon>
        <taxon>Pseudomonadota</taxon>
        <taxon>Gammaproteobacteria</taxon>
        <taxon>Cellvibrionales</taxon>
        <taxon>Halieaceae</taxon>
        <taxon>Parahaliea</taxon>
    </lineage>
</organism>
<evidence type="ECO:0000313" key="2">
    <source>
        <dbReference type="EMBL" id="TXS93235.1"/>
    </source>
</evidence>
<feature type="chain" id="PRO_5022673680" evidence="1">
    <location>
        <begin position="23"/>
        <end position="177"/>
    </location>
</feature>
<dbReference type="PANTHER" id="PTHR16469:SF27">
    <property type="entry name" value="UBIQUITIN-ASSOCIATED AND SH3 DOMAIN-CONTAINING BA-RELATED"/>
    <property type="match status" value="1"/>
</dbReference>
<dbReference type="PANTHER" id="PTHR16469">
    <property type="entry name" value="UBIQUITIN-ASSOCIATED AND SH3 DOMAIN-CONTAINING BA-RELATED"/>
    <property type="match status" value="1"/>
</dbReference>
<dbReference type="SUPFAM" id="SSF53254">
    <property type="entry name" value="Phosphoglycerate mutase-like"/>
    <property type="match status" value="1"/>
</dbReference>
<keyword evidence="3" id="KW-1185">Reference proteome</keyword>
<dbReference type="SMART" id="SM00855">
    <property type="entry name" value="PGAM"/>
    <property type="match status" value="1"/>
</dbReference>
<dbReference type="Gene3D" id="3.40.50.1240">
    <property type="entry name" value="Phosphoglycerate mutase-like"/>
    <property type="match status" value="1"/>
</dbReference>
<dbReference type="AlphaFoldDB" id="A0A5C8ZXI3"/>
<protein>
    <submittedName>
        <fullName evidence="2">Histidine phosphatase family protein</fullName>
    </submittedName>
</protein>
<dbReference type="InterPro" id="IPR051710">
    <property type="entry name" value="Phosphatase_SH3-domain"/>
</dbReference>
<dbReference type="Proteomes" id="UP000321933">
    <property type="component" value="Unassembled WGS sequence"/>
</dbReference>
<feature type="signal peptide" evidence="1">
    <location>
        <begin position="1"/>
        <end position="22"/>
    </location>
</feature>
<name>A0A5C8ZXI3_9GAMM</name>
<sequence length="177" mass="18748">MPHMLTGLLLLIALAQGGIAQAAEHAATPDAALTVFLVRHGEKTDDSDNPPLSAAGQGRARLLAQMLRSAGIQQVHSSDFLRTHNTAAPTAIMLGQTIETYDVDDLPALARQLQQSGGRHLVVGHSDTTPELVDLLGGTAGQPIDEAGEYDRLYIVTVNHEGAAVTTLLRYGEPFLP</sequence>
<accession>A0A5C8ZXI3</accession>
<dbReference type="InterPro" id="IPR029033">
    <property type="entry name" value="His_PPase_superfam"/>
</dbReference>
<gene>
    <name evidence="2" type="ORF">FVW59_05160</name>
</gene>
<proteinExistence type="predicted"/>
<dbReference type="CDD" id="cd07067">
    <property type="entry name" value="HP_PGM_like"/>
    <property type="match status" value="1"/>
</dbReference>
<evidence type="ECO:0000313" key="3">
    <source>
        <dbReference type="Proteomes" id="UP000321933"/>
    </source>
</evidence>
<evidence type="ECO:0000256" key="1">
    <source>
        <dbReference type="SAM" id="SignalP"/>
    </source>
</evidence>
<comment type="caution">
    <text evidence="2">The sequence shown here is derived from an EMBL/GenBank/DDBJ whole genome shotgun (WGS) entry which is preliminary data.</text>
</comment>